<feature type="non-terminal residue" evidence="2">
    <location>
        <position position="128"/>
    </location>
</feature>
<proteinExistence type="predicted"/>
<dbReference type="InterPro" id="IPR036397">
    <property type="entry name" value="RNaseH_sf"/>
</dbReference>
<evidence type="ECO:0000313" key="3">
    <source>
        <dbReference type="Proteomes" id="UP000265520"/>
    </source>
</evidence>
<accession>A0A392R0V0</accession>
<organism evidence="2 3">
    <name type="scientific">Trifolium medium</name>
    <dbReference type="NCBI Taxonomy" id="97028"/>
    <lineage>
        <taxon>Eukaryota</taxon>
        <taxon>Viridiplantae</taxon>
        <taxon>Streptophyta</taxon>
        <taxon>Embryophyta</taxon>
        <taxon>Tracheophyta</taxon>
        <taxon>Spermatophyta</taxon>
        <taxon>Magnoliopsida</taxon>
        <taxon>eudicotyledons</taxon>
        <taxon>Gunneridae</taxon>
        <taxon>Pentapetalae</taxon>
        <taxon>rosids</taxon>
        <taxon>fabids</taxon>
        <taxon>Fabales</taxon>
        <taxon>Fabaceae</taxon>
        <taxon>Papilionoideae</taxon>
        <taxon>50 kb inversion clade</taxon>
        <taxon>NPAAA clade</taxon>
        <taxon>Hologalegina</taxon>
        <taxon>IRL clade</taxon>
        <taxon>Trifolieae</taxon>
        <taxon>Trifolium</taxon>
    </lineage>
</organism>
<dbReference type="GO" id="GO:0015074">
    <property type="term" value="P:DNA integration"/>
    <property type="evidence" value="ECO:0007669"/>
    <property type="project" value="InterPro"/>
</dbReference>
<dbReference type="Pfam" id="PF00665">
    <property type="entry name" value="rve"/>
    <property type="match status" value="1"/>
</dbReference>
<keyword evidence="3" id="KW-1185">Reference proteome</keyword>
<dbReference type="PROSITE" id="PS50994">
    <property type="entry name" value="INTEGRASE"/>
    <property type="match status" value="1"/>
</dbReference>
<dbReference type="Proteomes" id="UP000265520">
    <property type="component" value="Unassembled WGS sequence"/>
</dbReference>
<sequence length="128" mass="14774">MDFIEGLPTSAGKQVIFVVVDRLSKYAHFMALSHPYTALDVAQLFLDNVFKLHGMPETITSDRDPIFLSTFWHEFFKLQGVALHKSTAYHPQSDGQTEIVNKCLETYLRCMCSARPTNWFKWLSLAEW</sequence>
<dbReference type="PANTHER" id="PTHR35046:SF18">
    <property type="entry name" value="RNA-DIRECTED DNA POLYMERASE"/>
    <property type="match status" value="1"/>
</dbReference>
<dbReference type="InterPro" id="IPR012337">
    <property type="entry name" value="RNaseH-like_sf"/>
</dbReference>
<dbReference type="PANTHER" id="PTHR35046">
    <property type="entry name" value="ZINC KNUCKLE (CCHC-TYPE) FAMILY PROTEIN"/>
    <property type="match status" value="1"/>
</dbReference>
<feature type="domain" description="Integrase catalytic" evidence="1">
    <location>
        <begin position="1"/>
        <end position="128"/>
    </location>
</feature>
<dbReference type="InterPro" id="IPR001584">
    <property type="entry name" value="Integrase_cat-core"/>
</dbReference>
<protein>
    <submittedName>
        <fullName evidence="2">Putative Ty-3/Gypsy retrotransposon polyprotein</fullName>
    </submittedName>
</protein>
<dbReference type="SUPFAM" id="SSF53098">
    <property type="entry name" value="Ribonuclease H-like"/>
    <property type="match status" value="1"/>
</dbReference>
<reference evidence="2 3" key="1">
    <citation type="journal article" date="2018" name="Front. Plant Sci.">
        <title>Red Clover (Trifolium pratense) and Zigzag Clover (T. medium) - A Picture of Genomic Similarities and Differences.</title>
        <authorList>
            <person name="Dluhosova J."/>
            <person name="Istvanek J."/>
            <person name="Nedelnik J."/>
            <person name="Repkova J."/>
        </authorList>
    </citation>
    <scope>NUCLEOTIDE SEQUENCE [LARGE SCALE GENOMIC DNA]</scope>
    <source>
        <strain evidence="3">cv. 10/8</strain>
        <tissue evidence="2">Leaf</tissue>
    </source>
</reference>
<evidence type="ECO:0000259" key="1">
    <source>
        <dbReference type="PROSITE" id="PS50994"/>
    </source>
</evidence>
<name>A0A392R0V0_9FABA</name>
<dbReference type="GO" id="GO:0003676">
    <property type="term" value="F:nucleic acid binding"/>
    <property type="evidence" value="ECO:0007669"/>
    <property type="project" value="InterPro"/>
</dbReference>
<dbReference type="EMBL" id="LXQA010175543">
    <property type="protein sequence ID" value="MCI29877.1"/>
    <property type="molecule type" value="Genomic_DNA"/>
</dbReference>
<evidence type="ECO:0000313" key="2">
    <source>
        <dbReference type="EMBL" id="MCI29877.1"/>
    </source>
</evidence>
<dbReference type="Gene3D" id="3.30.420.10">
    <property type="entry name" value="Ribonuclease H-like superfamily/Ribonuclease H"/>
    <property type="match status" value="1"/>
</dbReference>
<comment type="caution">
    <text evidence="2">The sequence shown here is derived from an EMBL/GenBank/DDBJ whole genome shotgun (WGS) entry which is preliminary data.</text>
</comment>
<dbReference type="AlphaFoldDB" id="A0A392R0V0"/>